<protein>
    <submittedName>
        <fullName evidence="1">Uncharacterized protein</fullName>
    </submittedName>
</protein>
<dbReference type="Proteomes" id="UP000176431">
    <property type="component" value="Unassembled WGS sequence"/>
</dbReference>
<reference evidence="1 2" key="1">
    <citation type="journal article" date="2016" name="Nat. Commun.">
        <title>Thousands of microbial genomes shed light on interconnected biogeochemical processes in an aquifer system.</title>
        <authorList>
            <person name="Anantharaman K."/>
            <person name="Brown C.T."/>
            <person name="Hug L.A."/>
            <person name="Sharon I."/>
            <person name="Castelle C.J."/>
            <person name="Probst A.J."/>
            <person name="Thomas B.C."/>
            <person name="Singh A."/>
            <person name="Wilkins M.J."/>
            <person name="Karaoz U."/>
            <person name="Brodie E.L."/>
            <person name="Williams K.H."/>
            <person name="Hubbard S.S."/>
            <person name="Banfield J.F."/>
        </authorList>
    </citation>
    <scope>NUCLEOTIDE SEQUENCE [LARGE SCALE GENOMIC DNA]</scope>
</reference>
<sequence length="189" mass="21631">MNYLMTTNYNHNNFNKSPRPTTLKGIPFAWQDKRVMKVIRESFNRRKRPIAIALYQTLTEQASNAGGKQGKAVSEFSAYLEGLAEKIGRSVATVKRYMADFKRLGIVSWQNRKWGHRNLANLYTLRHYSHHNSGPTSVHNNELSTVAHNSELPIKERRKDSTIINKDVDNSGITKGFNSLKDILDKRNA</sequence>
<evidence type="ECO:0000313" key="2">
    <source>
        <dbReference type="Proteomes" id="UP000176431"/>
    </source>
</evidence>
<gene>
    <name evidence="1" type="ORF">A2819_00125</name>
</gene>
<proteinExistence type="predicted"/>
<dbReference type="InterPro" id="IPR036390">
    <property type="entry name" value="WH_DNA-bd_sf"/>
</dbReference>
<evidence type="ECO:0000313" key="1">
    <source>
        <dbReference type="EMBL" id="OGD25104.1"/>
    </source>
</evidence>
<accession>A0A1F5B3G1</accession>
<organism evidence="1 2">
    <name type="scientific">Candidatus Azambacteria bacterium RIFCSPHIGHO2_01_FULL_40_24</name>
    <dbReference type="NCBI Taxonomy" id="1797301"/>
    <lineage>
        <taxon>Bacteria</taxon>
        <taxon>Candidatus Azamiibacteriota</taxon>
    </lineage>
</organism>
<dbReference type="AlphaFoldDB" id="A0A1F5B3G1"/>
<dbReference type="SUPFAM" id="SSF46785">
    <property type="entry name" value="Winged helix' DNA-binding domain"/>
    <property type="match status" value="1"/>
</dbReference>
<dbReference type="EMBL" id="MEYK01000023">
    <property type="protein sequence ID" value="OGD25104.1"/>
    <property type="molecule type" value="Genomic_DNA"/>
</dbReference>
<comment type="caution">
    <text evidence="1">The sequence shown here is derived from an EMBL/GenBank/DDBJ whole genome shotgun (WGS) entry which is preliminary data.</text>
</comment>
<name>A0A1F5B3G1_9BACT</name>